<feature type="transmembrane region" description="Helical" evidence="1">
    <location>
        <begin position="6"/>
        <end position="21"/>
    </location>
</feature>
<organism evidence="3 4">
    <name type="scientific">Pullulanibacillus camelliae</name>
    <dbReference type="NCBI Taxonomy" id="1707096"/>
    <lineage>
        <taxon>Bacteria</taxon>
        <taxon>Bacillati</taxon>
        <taxon>Bacillota</taxon>
        <taxon>Bacilli</taxon>
        <taxon>Bacillales</taxon>
        <taxon>Sporolactobacillaceae</taxon>
        <taxon>Pullulanibacillus</taxon>
    </lineage>
</organism>
<dbReference type="InterPro" id="IPR009827">
    <property type="entry name" value="MatC_N"/>
</dbReference>
<keyword evidence="1" id="KW-1133">Transmembrane helix</keyword>
<feature type="transmembrane region" description="Helical" evidence="1">
    <location>
        <begin position="176"/>
        <end position="195"/>
    </location>
</feature>
<gene>
    <name evidence="3" type="ORF">GCM10011391_21250</name>
</gene>
<dbReference type="AlphaFoldDB" id="A0A8J2YFH1"/>
<dbReference type="EMBL" id="BMIR01000009">
    <property type="protein sequence ID" value="GGE42206.1"/>
    <property type="molecule type" value="Genomic_DNA"/>
</dbReference>
<reference evidence="3" key="1">
    <citation type="journal article" date="2014" name="Int. J. Syst. Evol. Microbiol.">
        <title>Complete genome sequence of Corynebacterium casei LMG S-19264T (=DSM 44701T), isolated from a smear-ripened cheese.</title>
        <authorList>
            <consortium name="US DOE Joint Genome Institute (JGI-PGF)"/>
            <person name="Walter F."/>
            <person name="Albersmeier A."/>
            <person name="Kalinowski J."/>
            <person name="Ruckert C."/>
        </authorList>
    </citation>
    <scope>NUCLEOTIDE SEQUENCE</scope>
    <source>
        <strain evidence="3">CGMCC 1.15371</strain>
    </source>
</reference>
<evidence type="ECO:0000256" key="1">
    <source>
        <dbReference type="SAM" id="Phobius"/>
    </source>
</evidence>
<accession>A0A8J2YFH1</accession>
<evidence type="ECO:0000313" key="4">
    <source>
        <dbReference type="Proteomes" id="UP000628775"/>
    </source>
</evidence>
<feature type="transmembrane region" description="Helical" evidence="1">
    <location>
        <begin position="222"/>
        <end position="255"/>
    </location>
</feature>
<feature type="transmembrane region" description="Helical" evidence="1">
    <location>
        <begin position="91"/>
        <end position="113"/>
    </location>
</feature>
<reference evidence="3" key="2">
    <citation type="submission" date="2020-09" db="EMBL/GenBank/DDBJ databases">
        <authorList>
            <person name="Sun Q."/>
            <person name="Zhou Y."/>
        </authorList>
    </citation>
    <scope>NUCLEOTIDE SEQUENCE</scope>
    <source>
        <strain evidence="3">CGMCC 1.15371</strain>
    </source>
</reference>
<feature type="transmembrane region" description="Helical" evidence="1">
    <location>
        <begin position="49"/>
        <end position="70"/>
    </location>
</feature>
<protein>
    <submittedName>
        <fullName evidence="3">Membrane protein</fullName>
    </submittedName>
</protein>
<dbReference type="Proteomes" id="UP000628775">
    <property type="component" value="Unassembled WGS sequence"/>
</dbReference>
<feature type="domain" description="Dicarboxylate carrier MatC N-terminal" evidence="2">
    <location>
        <begin position="218"/>
        <end position="357"/>
    </location>
</feature>
<feature type="transmembrane region" description="Helical" evidence="1">
    <location>
        <begin position="26"/>
        <end position="43"/>
    </location>
</feature>
<feature type="domain" description="Dicarboxylate carrier MatC N-terminal" evidence="2">
    <location>
        <begin position="5"/>
        <end position="148"/>
    </location>
</feature>
<feature type="transmembrane region" description="Helical" evidence="1">
    <location>
        <begin position="267"/>
        <end position="287"/>
    </location>
</feature>
<evidence type="ECO:0000259" key="2">
    <source>
        <dbReference type="Pfam" id="PF07158"/>
    </source>
</evidence>
<evidence type="ECO:0000313" key="3">
    <source>
        <dbReference type="EMBL" id="GGE42206.1"/>
    </source>
</evidence>
<dbReference type="RefSeq" id="WP_188693380.1">
    <property type="nucleotide sequence ID" value="NZ_BMIR01000009.1"/>
</dbReference>
<feature type="transmembrane region" description="Helical" evidence="1">
    <location>
        <begin position="307"/>
        <end position="331"/>
    </location>
</feature>
<keyword evidence="1" id="KW-0472">Membrane</keyword>
<name>A0A8J2YFH1_9BACL</name>
<keyword evidence="1" id="KW-0812">Transmembrane</keyword>
<sequence>MGSLSVVSLLAVLVAVVVGYFRRTNVGIITIGLALVLAEIYHIDSKEIIAGFSSSLFVSMTGVIYLFSIVRQNNTLHLIEAKILSLVKHRVWIIPIVMYLLGFVLTAIGPGAIPNLAIIPLVGASLAVATGFEPLMLSLIGIAGIWGGRMVPITPEGILVKGLLTKQGLAPDMTPIFLGLLITSVVMAILPYLYYKGWKPKPVSKTLETEVVKFNWHQIMTLIGILVMVVCATVFQMNVGLVAFLIGAILVAFGAADEKESIKSIPWNVLLLILGVGMLMEIVVSSGGIDLLSKGLLSVMGPHTSTAFMELAAGIMSLFSSAIGVVFPTLIPTASHIASSFHGAVSPYALTTAVVVGSTITGLSPISEAGALIIAATSANADKDDSDKKDINKMFIQLIAWALVALIVAFLLAILGVYKLV</sequence>
<comment type="caution">
    <text evidence="3">The sequence shown here is derived from an EMBL/GenBank/DDBJ whole genome shotgun (WGS) entry which is preliminary data.</text>
</comment>
<feature type="transmembrane region" description="Helical" evidence="1">
    <location>
        <begin position="119"/>
        <end position="146"/>
    </location>
</feature>
<feature type="transmembrane region" description="Helical" evidence="1">
    <location>
        <begin position="398"/>
        <end position="418"/>
    </location>
</feature>
<keyword evidence="4" id="KW-1185">Reference proteome</keyword>
<dbReference type="Pfam" id="PF07158">
    <property type="entry name" value="MatC_N"/>
    <property type="match status" value="2"/>
</dbReference>
<proteinExistence type="predicted"/>